<feature type="region of interest" description="Disordered" evidence="2">
    <location>
        <begin position="364"/>
        <end position="402"/>
    </location>
</feature>
<evidence type="ECO:0000313" key="3">
    <source>
        <dbReference type="EMBL" id="KAL0072746.1"/>
    </source>
</evidence>
<feature type="compositionally biased region" description="Low complexity" evidence="2">
    <location>
        <begin position="550"/>
        <end position="559"/>
    </location>
</feature>
<feature type="compositionally biased region" description="Pro residues" evidence="2">
    <location>
        <begin position="231"/>
        <end position="262"/>
    </location>
</feature>
<feature type="compositionally biased region" description="Polar residues" evidence="2">
    <location>
        <begin position="192"/>
        <end position="202"/>
    </location>
</feature>
<organism evidence="3 4">
    <name type="scientific">Marasmius tenuissimus</name>
    <dbReference type="NCBI Taxonomy" id="585030"/>
    <lineage>
        <taxon>Eukaryota</taxon>
        <taxon>Fungi</taxon>
        <taxon>Dikarya</taxon>
        <taxon>Basidiomycota</taxon>
        <taxon>Agaricomycotina</taxon>
        <taxon>Agaricomycetes</taxon>
        <taxon>Agaricomycetidae</taxon>
        <taxon>Agaricales</taxon>
        <taxon>Marasmiineae</taxon>
        <taxon>Marasmiaceae</taxon>
        <taxon>Marasmius</taxon>
    </lineage>
</organism>
<feature type="compositionally biased region" description="Pro residues" evidence="2">
    <location>
        <begin position="560"/>
        <end position="578"/>
    </location>
</feature>
<feature type="region of interest" description="Disordered" evidence="2">
    <location>
        <begin position="1"/>
        <end position="40"/>
    </location>
</feature>
<feature type="compositionally biased region" description="Low complexity" evidence="2">
    <location>
        <begin position="767"/>
        <end position="785"/>
    </location>
</feature>
<reference evidence="3 4" key="1">
    <citation type="submission" date="2024-05" db="EMBL/GenBank/DDBJ databases">
        <title>A draft genome resource for the thread blight pathogen Marasmius tenuissimus strain MS-2.</title>
        <authorList>
            <person name="Yulfo-Soto G.E."/>
            <person name="Baruah I.K."/>
            <person name="Amoako-Attah I."/>
            <person name="Bukari Y."/>
            <person name="Meinhardt L.W."/>
            <person name="Bailey B.A."/>
            <person name="Cohen S.P."/>
        </authorList>
    </citation>
    <scope>NUCLEOTIDE SEQUENCE [LARGE SCALE GENOMIC DNA]</scope>
    <source>
        <strain evidence="3 4">MS-2</strain>
    </source>
</reference>
<dbReference type="Proteomes" id="UP001437256">
    <property type="component" value="Unassembled WGS sequence"/>
</dbReference>
<name>A0ABR3AFP0_9AGAR</name>
<protein>
    <submittedName>
        <fullName evidence="3">Uncharacterized protein</fullName>
    </submittedName>
</protein>
<feature type="compositionally biased region" description="Low complexity" evidence="2">
    <location>
        <begin position="510"/>
        <end position="534"/>
    </location>
</feature>
<gene>
    <name evidence="3" type="ORF">AAF712_000509</name>
</gene>
<evidence type="ECO:0000313" key="4">
    <source>
        <dbReference type="Proteomes" id="UP001437256"/>
    </source>
</evidence>
<sequence>MNISAGGELPIPFPTRRQSTDATSIRSSSSRVKDKEKEKARLAKASKESIVLLALEKEENKRLNAVVEEYRKANQDLLRRAEKAERDCVDATSRVVKIHNARVKLTEDVERANSLVQQYRVQLDAAKAEIRKADQAIQKLSELRIKERDRAERWKAKYVNLYRALASQKAFDEGRKEGYEEGFRQARGQAEYASSSSGSRISTVEYDSRAPSFHRESSIDDSSFSDVGEPVMPPQPEQTAPVPPPPAIRSPSPPPVILPQSPPRRAHHSPTPQPPPSPPPPSPPQPMDLPPQPVSSPPLPIRLRNLNSNEQIRPVIIQHHPNFQSPPPPQLGAIPPDGFIPCADPETQHIPVPHQHELSHHHFMSPQMPEPVSFPEPEPAPQSHPEPDPRIIPPPGFYRNTTVNMMNDHQYRAAQSSPESASTTLSLTQMEIVNTNPNLRRLQSPMSTIMEAPSGQATPNVMEEHTLPRKPSLHSISGSTRSRTPSNFVPTNWTRPPSVVNEAPRVGTPSSNSSRGVGVGRKSSVKSVASSARGHSTGRSSVPPVEPQRPSQQQYARSAPAPPPPQIYTRPTPPPQPPQIYNIYAPPSRMNDIREEEERRTPTMPNNRPLAPEQRAFSPRQDDQRLHVDLPPPPNTGSTLADDVPTPSSMGIGIDVVSPTPPESVQEEPENPRTIREFLSPQDATRPLPMETTQHSPAPSAPPVPPMNMMSSPQVQTMPDGAFFMPMSFTPQPSGADAPLPTLPTSPGPGFVPQSFTPSVPPNTLASASSPRPSSPRFGNRPSSPARTAHSSGSNMPGGLGDVNAPPAEEPPVIPSALLLQAVQNTSDSDDESGMNSEANTLTTPPSKVKGLPSLRGGANARGGGARGRGGKKKKK</sequence>
<feature type="coiled-coil region" evidence="1">
    <location>
        <begin position="53"/>
        <end position="146"/>
    </location>
</feature>
<feature type="region of interest" description="Disordered" evidence="2">
    <location>
        <begin position="186"/>
        <end position="304"/>
    </location>
</feature>
<keyword evidence="1" id="KW-0175">Coiled coil</keyword>
<feature type="compositionally biased region" description="Pro residues" evidence="2">
    <location>
        <begin position="368"/>
        <end position="396"/>
    </location>
</feature>
<feature type="compositionally biased region" description="Polar residues" evidence="2">
    <location>
        <begin position="834"/>
        <end position="846"/>
    </location>
</feature>
<feature type="compositionally biased region" description="Basic and acidic residues" evidence="2">
    <location>
        <begin position="591"/>
        <end position="601"/>
    </location>
</feature>
<evidence type="ECO:0000256" key="2">
    <source>
        <dbReference type="SAM" id="MobiDB-lite"/>
    </source>
</evidence>
<accession>A0ABR3AFP0</accession>
<feature type="region of interest" description="Disordered" evidence="2">
    <location>
        <begin position="466"/>
        <end position="876"/>
    </location>
</feature>
<feature type="compositionally biased region" description="Polar residues" evidence="2">
    <location>
        <begin position="474"/>
        <end position="495"/>
    </location>
</feature>
<proteinExistence type="predicted"/>
<dbReference type="EMBL" id="JBBXMP010000001">
    <property type="protein sequence ID" value="KAL0072746.1"/>
    <property type="molecule type" value="Genomic_DNA"/>
</dbReference>
<feature type="compositionally biased region" description="Polar residues" evidence="2">
    <location>
        <begin position="754"/>
        <end position="766"/>
    </location>
</feature>
<feature type="compositionally biased region" description="Pro residues" evidence="2">
    <location>
        <begin position="271"/>
        <end position="300"/>
    </location>
</feature>
<feature type="compositionally biased region" description="Basic and acidic residues" evidence="2">
    <location>
        <begin position="31"/>
        <end position="40"/>
    </location>
</feature>
<keyword evidence="4" id="KW-1185">Reference proteome</keyword>
<evidence type="ECO:0000256" key="1">
    <source>
        <dbReference type="SAM" id="Coils"/>
    </source>
</evidence>
<comment type="caution">
    <text evidence="3">The sequence shown here is derived from an EMBL/GenBank/DDBJ whole genome shotgun (WGS) entry which is preliminary data.</text>
</comment>